<keyword evidence="1" id="KW-0479">Metal-binding</keyword>
<dbReference type="InterPro" id="IPR052195">
    <property type="entry name" value="Bact_Alkyl/Aryl-Sulfatase"/>
</dbReference>
<dbReference type="AlphaFoldDB" id="A0A5M3Z7F0"/>
<evidence type="ECO:0000256" key="4">
    <source>
        <dbReference type="ARBA" id="ARBA00033751"/>
    </source>
</evidence>
<evidence type="ECO:0000313" key="5">
    <source>
        <dbReference type="EMBL" id="GFF18783.1"/>
    </source>
</evidence>
<dbReference type="InterPro" id="IPR029229">
    <property type="entry name" value="Alkyl_sulf_C"/>
</dbReference>
<dbReference type="InterPro" id="IPR036866">
    <property type="entry name" value="RibonucZ/Hydroxyglut_hydro"/>
</dbReference>
<sequence>MSKPLHPSFDDRTDFENASRGLIDSLPECVIRTSTGRIVWDNDAYSFLNAPCPGTANPKLWRQGQLASMQGLFEVTRGMYQVRGFDLANMTIVEGQKGVIVIDPLTSAECSAKALALYRNNRGNRPVTGVIYSHSHIDHFGGASGVLQGPDASSIPIIAPEGFLEEATSENIYVGPAMRRRAMYMYGNRLPKGPAGQIGCGIGMTVSSGTSTLVPPNVSISSTGETRIVDGVRIEFQMVPETEAPAEMNFYFPDHRALYIAECATHCLHNIITLRGALVRDAKAWSRYLDEAVVLYGQKSDVLCAGHNWPTWGRDAIVQLISEQRDLYGYLHDQTVRMMNQGMTGIEIAEVLTLPPALQTAWHTQGFYGSISHNVKGIYQRYMGWFDGNPAHLWEYPPVENARRYVACMGGIDEVVSKAETFANEGDLRFAATLLGHTVALDPGHERSRTLLASVFEKLGFGAVNSTWRNFYLSAAQDLRAGGAAASRAPVMQGFQPMQSVEQWLALLSVRIDGLRASSEAFIIDVVVTDAKQRWRLILSNGVLTYRNVSDTSSVEGDASLVVSVEKPAFGDILNGESSVKGSSHRGDASLLIRLLSFAGIRCPQAGSSQL</sequence>
<dbReference type="SUPFAM" id="SSF56281">
    <property type="entry name" value="Metallo-hydrolase/oxidoreductase"/>
    <property type="match status" value="1"/>
</dbReference>
<dbReference type="InterPro" id="IPR001279">
    <property type="entry name" value="Metallo-B-lactamas"/>
</dbReference>
<dbReference type="GO" id="GO:0018741">
    <property type="term" value="F:linear primary-alkylsulfatase activity"/>
    <property type="evidence" value="ECO:0007669"/>
    <property type="project" value="InterPro"/>
</dbReference>
<evidence type="ECO:0000313" key="6">
    <source>
        <dbReference type="Proteomes" id="UP000452235"/>
    </source>
</evidence>
<keyword evidence="2" id="KW-0378">Hydrolase</keyword>
<dbReference type="InterPro" id="IPR038536">
    <property type="entry name" value="Alkyl/aryl-sulf_dimr_sf"/>
</dbReference>
<comment type="similarity">
    <text evidence="4">Belongs to the metallo-beta-lactamase superfamily. Type III sulfatase family.</text>
</comment>
<protein>
    <submittedName>
        <fullName evidence="5">Beta-lactamase-like protein</fullName>
    </submittedName>
</protein>
<dbReference type="SUPFAM" id="SSF55718">
    <property type="entry name" value="SCP-like"/>
    <property type="match status" value="1"/>
</dbReference>
<dbReference type="Gene3D" id="3.30.1050.10">
    <property type="entry name" value="SCP2 sterol-binding domain"/>
    <property type="match status" value="1"/>
</dbReference>
<dbReference type="Pfam" id="PF14864">
    <property type="entry name" value="Alkyl_sulf_C"/>
    <property type="match status" value="1"/>
</dbReference>
<evidence type="ECO:0000256" key="3">
    <source>
        <dbReference type="ARBA" id="ARBA00022833"/>
    </source>
</evidence>
<name>A0A5M3Z7F0_ASPTE</name>
<keyword evidence="6" id="KW-1185">Reference proteome</keyword>
<dbReference type="InterPro" id="IPR029228">
    <property type="entry name" value="Alkyl_sulf_dimr"/>
</dbReference>
<comment type="caution">
    <text evidence="5">The sequence shown here is derived from an EMBL/GenBank/DDBJ whole genome shotgun (WGS) entry which is preliminary data.</text>
</comment>
<dbReference type="Gene3D" id="3.60.15.30">
    <property type="entry name" value="Metallo-beta-lactamase domain"/>
    <property type="match status" value="1"/>
</dbReference>
<dbReference type="VEuPathDB" id="FungiDB:ATEG_07547"/>
<proteinExistence type="inferred from homology"/>
<dbReference type="CDD" id="cd07710">
    <property type="entry name" value="arylsulfatase_Sdsa1-like_MBL-fold"/>
    <property type="match status" value="1"/>
</dbReference>
<dbReference type="Proteomes" id="UP000452235">
    <property type="component" value="Unassembled WGS sequence"/>
</dbReference>
<dbReference type="EMBL" id="BLJY01000009">
    <property type="protein sequence ID" value="GFF18783.1"/>
    <property type="molecule type" value="Genomic_DNA"/>
</dbReference>
<reference evidence="5 6" key="1">
    <citation type="submission" date="2020-01" db="EMBL/GenBank/DDBJ databases">
        <title>Aspergillus terreus IFO 6365 whole genome shotgun sequence.</title>
        <authorList>
            <person name="Kanamasa S."/>
            <person name="Takahashi H."/>
        </authorList>
    </citation>
    <scope>NUCLEOTIDE SEQUENCE [LARGE SCALE GENOMIC DNA]</scope>
    <source>
        <strain evidence="5 6">IFO 6365</strain>
    </source>
</reference>
<dbReference type="Pfam" id="PF14863">
    <property type="entry name" value="Alkyl_sulf_dimr"/>
    <property type="match status" value="1"/>
</dbReference>
<dbReference type="Gene3D" id="1.25.40.880">
    <property type="entry name" value="Alkyl sulfatase, dimerisation domain"/>
    <property type="match status" value="1"/>
</dbReference>
<gene>
    <name evidence="5" type="ORF">ATEIFO6365_0009014600</name>
</gene>
<evidence type="ECO:0000256" key="1">
    <source>
        <dbReference type="ARBA" id="ARBA00022723"/>
    </source>
</evidence>
<dbReference type="SMART" id="SM00849">
    <property type="entry name" value="Lactamase_B"/>
    <property type="match status" value="1"/>
</dbReference>
<dbReference type="PANTHER" id="PTHR43223:SF1">
    <property type="entry name" value="ALKYL_ARYL-SULFATASE BDS1"/>
    <property type="match status" value="1"/>
</dbReference>
<dbReference type="InterPro" id="IPR036527">
    <property type="entry name" value="SCP2_sterol-bd_dom_sf"/>
</dbReference>
<dbReference type="OrthoDB" id="449487at2759"/>
<organism evidence="5 6">
    <name type="scientific">Aspergillus terreus</name>
    <dbReference type="NCBI Taxonomy" id="33178"/>
    <lineage>
        <taxon>Eukaryota</taxon>
        <taxon>Fungi</taxon>
        <taxon>Dikarya</taxon>
        <taxon>Ascomycota</taxon>
        <taxon>Pezizomycotina</taxon>
        <taxon>Eurotiomycetes</taxon>
        <taxon>Eurotiomycetidae</taxon>
        <taxon>Eurotiales</taxon>
        <taxon>Aspergillaceae</taxon>
        <taxon>Aspergillus</taxon>
        <taxon>Aspergillus subgen. Circumdati</taxon>
    </lineage>
</organism>
<dbReference type="PANTHER" id="PTHR43223">
    <property type="entry name" value="ALKYL/ARYL-SULFATASE"/>
    <property type="match status" value="1"/>
</dbReference>
<evidence type="ECO:0000256" key="2">
    <source>
        <dbReference type="ARBA" id="ARBA00022801"/>
    </source>
</evidence>
<dbReference type="GO" id="GO:0046872">
    <property type="term" value="F:metal ion binding"/>
    <property type="evidence" value="ECO:0007669"/>
    <property type="project" value="UniProtKB-KW"/>
</dbReference>
<dbReference type="GO" id="GO:0018909">
    <property type="term" value="P:dodecyl sulfate metabolic process"/>
    <property type="evidence" value="ECO:0007669"/>
    <property type="project" value="InterPro"/>
</dbReference>
<dbReference type="Pfam" id="PF00753">
    <property type="entry name" value="Lactamase_B"/>
    <property type="match status" value="1"/>
</dbReference>
<dbReference type="GO" id="GO:0046983">
    <property type="term" value="F:protein dimerization activity"/>
    <property type="evidence" value="ECO:0007669"/>
    <property type="project" value="InterPro"/>
</dbReference>
<dbReference type="InterPro" id="IPR044097">
    <property type="entry name" value="Bds1/SdsA1_MBL-fold"/>
</dbReference>
<dbReference type="FunFam" id="3.60.15.30:FF:000001">
    <property type="entry name" value="Alkyl/aryl-sulfatase BDS1"/>
    <property type="match status" value="1"/>
</dbReference>
<keyword evidence="3" id="KW-0862">Zinc</keyword>
<accession>A0A5M3Z7F0</accession>